<dbReference type="PANTHER" id="PTHR28158">
    <property type="entry name" value="37S RIBOSOMAL PROTEIN S35, MITOCHONDRIAL"/>
    <property type="match status" value="1"/>
</dbReference>
<dbReference type="GO" id="GO:0003735">
    <property type="term" value="F:structural constituent of ribosome"/>
    <property type="evidence" value="ECO:0007669"/>
    <property type="project" value="TreeGrafter"/>
</dbReference>
<comment type="caution">
    <text evidence="1">The sequence shown here is derived from an EMBL/GenBank/DDBJ whole genome shotgun (WGS) entry which is preliminary data.</text>
</comment>
<protein>
    <submittedName>
        <fullName evidence="1">37S ribosomal protein S35, mitochondrial</fullName>
    </submittedName>
</protein>
<evidence type="ECO:0000313" key="1">
    <source>
        <dbReference type="EMBL" id="OLN86067.1"/>
    </source>
</evidence>
<keyword evidence="2" id="KW-1185">Reference proteome</keyword>
<dbReference type="InterPro" id="IPR021036">
    <property type="entry name" value="Ribosomal_mS45"/>
</dbReference>
<dbReference type="OrthoDB" id="10052321at2759"/>
<keyword evidence="1" id="KW-0687">Ribonucleoprotein</keyword>
<name>A0A1Q8RP17_9PEZI</name>
<dbReference type="AlphaFoldDB" id="A0A1Q8RP17"/>
<gene>
    <name evidence="1" type="ORF">CCHL11_05190</name>
</gene>
<dbReference type="GO" id="GO:0032543">
    <property type="term" value="P:mitochondrial translation"/>
    <property type="evidence" value="ECO:0007669"/>
    <property type="project" value="TreeGrafter"/>
</dbReference>
<organism evidence="1 2">
    <name type="scientific">Colletotrichum chlorophyti</name>
    <dbReference type="NCBI Taxonomy" id="708187"/>
    <lineage>
        <taxon>Eukaryota</taxon>
        <taxon>Fungi</taxon>
        <taxon>Dikarya</taxon>
        <taxon>Ascomycota</taxon>
        <taxon>Pezizomycotina</taxon>
        <taxon>Sordariomycetes</taxon>
        <taxon>Hypocreomycetidae</taxon>
        <taxon>Glomerellales</taxon>
        <taxon>Glomerellaceae</taxon>
        <taxon>Colletotrichum</taxon>
    </lineage>
</organism>
<evidence type="ECO:0000313" key="2">
    <source>
        <dbReference type="Proteomes" id="UP000186583"/>
    </source>
</evidence>
<reference evidence="1 2" key="1">
    <citation type="submission" date="2016-11" db="EMBL/GenBank/DDBJ databases">
        <title>Draft Genome Assembly of Colletotrichum chlorophyti a pathogen of herbaceous plants.</title>
        <authorList>
            <person name="Gan P."/>
            <person name="Narusaka M."/>
            <person name="Tsushima A."/>
            <person name="Narusaka Y."/>
            <person name="Takano Y."/>
            <person name="Shirasu K."/>
        </authorList>
    </citation>
    <scope>NUCLEOTIDE SEQUENCE [LARGE SCALE GENOMIC DNA]</scope>
    <source>
        <strain evidence="1 2">NTL11</strain>
    </source>
</reference>
<dbReference type="PANTHER" id="PTHR28158:SF1">
    <property type="entry name" value="SMALL RIBOSOMAL SUBUNIT PROTEIN MS45"/>
    <property type="match status" value="1"/>
</dbReference>
<dbReference type="GO" id="GO:0005763">
    <property type="term" value="C:mitochondrial small ribosomal subunit"/>
    <property type="evidence" value="ECO:0007669"/>
    <property type="project" value="TreeGrafter"/>
</dbReference>
<dbReference type="Pfam" id="PF12298">
    <property type="entry name" value="Bot1p"/>
    <property type="match status" value="1"/>
</dbReference>
<dbReference type="EMBL" id="MPGH01000135">
    <property type="protein sequence ID" value="OLN86067.1"/>
    <property type="molecule type" value="Genomic_DNA"/>
</dbReference>
<dbReference type="STRING" id="708187.A0A1Q8RP17"/>
<keyword evidence="1" id="KW-0689">Ribosomal protein</keyword>
<accession>A0A1Q8RP17</accession>
<sequence length="327" mass="37632">MPPRAGSTISSLTLGVKWCDAHVSQALRSKPGAQATCAFSTTQIQERRSKSQHKFYQWLKKQGSEFRDVPEDGPKYLGAKNQPFPMNPFFQSEPVLSEPMREDIFQRVKQKRQPLKQVSAELGVDVRRVAAVVRMKEIEKQWVLEGKQLAKPYAEAVMKMLPQTLLNKDEPERQVPHEPINEIHVHKLTMQQLFVPVSESRQFTREDAAKAFHRDLLSVDDRSPHKELIAMRKAAQAGLPRHEAKQKFQAAVKAEEDKLVAKEHQRLQKVEQDTKRVDTGRFEFRFKEMNVDDVGLDGRSRRGVGWRYGVPFYDRKKGELKIPTSVP</sequence>
<proteinExistence type="predicted"/>
<dbReference type="Proteomes" id="UP000186583">
    <property type="component" value="Unassembled WGS sequence"/>
</dbReference>